<dbReference type="STRING" id="47871.GA0070608_3971"/>
<dbReference type="InterPro" id="IPR042099">
    <property type="entry name" value="ANL_N_sf"/>
</dbReference>
<dbReference type="Pfam" id="PF00698">
    <property type="entry name" value="Acyl_transf_1"/>
    <property type="match status" value="1"/>
</dbReference>
<organism evidence="9 10">
    <name type="scientific">Micromonospora peucetia</name>
    <dbReference type="NCBI Taxonomy" id="47871"/>
    <lineage>
        <taxon>Bacteria</taxon>
        <taxon>Bacillati</taxon>
        <taxon>Actinomycetota</taxon>
        <taxon>Actinomycetes</taxon>
        <taxon>Micromonosporales</taxon>
        <taxon>Micromonosporaceae</taxon>
        <taxon>Micromonospora</taxon>
    </lineage>
</organism>
<dbReference type="InterPro" id="IPR001242">
    <property type="entry name" value="Condensation_dom"/>
</dbReference>
<evidence type="ECO:0000256" key="2">
    <source>
        <dbReference type="ARBA" id="ARBA00022450"/>
    </source>
</evidence>
<dbReference type="InterPro" id="IPR020806">
    <property type="entry name" value="PKS_PP-bd"/>
</dbReference>
<dbReference type="InterPro" id="IPR010071">
    <property type="entry name" value="AA_adenyl_dom"/>
</dbReference>
<dbReference type="InterPro" id="IPR014030">
    <property type="entry name" value="Ketoacyl_synth_N"/>
</dbReference>
<dbReference type="CDD" id="cd19531">
    <property type="entry name" value="LCL_NRPS-like"/>
    <property type="match status" value="2"/>
</dbReference>
<dbReference type="PROSITE" id="PS50075">
    <property type="entry name" value="CARRIER"/>
    <property type="match status" value="3"/>
</dbReference>
<dbReference type="InterPro" id="IPR025110">
    <property type="entry name" value="AMP-bd_C"/>
</dbReference>
<dbReference type="PROSITE" id="PS00012">
    <property type="entry name" value="PHOSPHOPANTETHEINE"/>
    <property type="match status" value="2"/>
</dbReference>
<dbReference type="SUPFAM" id="SSF56801">
    <property type="entry name" value="Acetyl-CoA synthetase-like"/>
    <property type="match status" value="2"/>
</dbReference>
<dbReference type="InterPro" id="IPR018201">
    <property type="entry name" value="Ketoacyl_synth_AS"/>
</dbReference>
<dbReference type="CDD" id="cd00833">
    <property type="entry name" value="PKS"/>
    <property type="match status" value="1"/>
</dbReference>
<dbReference type="PANTHER" id="PTHR45527:SF1">
    <property type="entry name" value="FATTY ACID SYNTHASE"/>
    <property type="match status" value="1"/>
</dbReference>
<dbReference type="Pfam" id="PF00109">
    <property type="entry name" value="ketoacyl-synt"/>
    <property type="match status" value="1"/>
</dbReference>
<dbReference type="RefSeq" id="WP_176733765.1">
    <property type="nucleotide sequence ID" value="NZ_FMIC01000002.1"/>
</dbReference>
<evidence type="ECO:0000256" key="1">
    <source>
        <dbReference type="ARBA" id="ARBA00001957"/>
    </source>
</evidence>
<dbReference type="Pfam" id="PF22621">
    <property type="entry name" value="CurL-like_PKS_C"/>
    <property type="match status" value="1"/>
</dbReference>
<dbReference type="Gene3D" id="3.30.300.30">
    <property type="match status" value="2"/>
</dbReference>
<dbReference type="InterPro" id="IPR020841">
    <property type="entry name" value="PKS_Beta-ketoAc_synthase_dom"/>
</dbReference>
<keyword evidence="3" id="KW-0597">Phosphoprotein</keyword>
<dbReference type="Pfam" id="PF02801">
    <property type="entry name" value="Ketoacyl-synt_C"/>
    <property type="match status" value="1"/>
</dbReference>
<feature type="region of interest" description="Disordered" evidence="6">
    <location>
        <begin position="684"/>
        <end position="704"/>
    </location>
</feature>
<dbReference type="InterPro" id="IPR001227">
    <property type="entry name" value="Ac_transferase_dom_sf"/>
</dbReference>
<name>A0A1C6VSM8_9ACTN</name>
<feature type="compositionally biased region" description="Low complexity" evidence="6">
    <location>
        <begin position="1690"/>
        <end position="1705"/>
    </location>
</feature>
<evidence type="ECO:0000259" key="7">
    <source>
        <dbReference type="PROSITE" id="PS50075"/>
    </source>
</evidence>
<dbReference type="Pfam" id="PF00550">
    <property type="entry name" value="PP-binding"/>
    <property type="match status" value="3"/>
</dbReference>
<evidence type="ECO:0000313" key="9">
    <source>
        <dbReference type="EMBL" id="SCL69305.1"/>
    </source>
</evidence>
<evidence type="ECO:0000313" key="10">
    <source>
        <dbReference type="Proteomes" id="UP000199343"/>
    </source>
</evidence>
<keyword evidence="2" id="KW-0596">Phosphopantetheine</keyword>
<dbReference type="SUPFAM" id="SSF52151">
    <property type="entry name" value="FabD/lysophospholipase-like"/>
    <property type="match status" value="1"/>
</dbReference>
<evidence type="ECO:0000256" key="5">
    <source>
        <dbReference type="ARBA" id="ARBA00029443"/>
    </source>
</evidence>
<dbReference type="Pfam" id="PF00501">
    <property type="entry name" value="AMP-binding"/>
    <property type="match status" value="2"/>
</dbReference>
<comment type="cofactor">
    <cofactor evidence="1">
        <name>pantetheine 4'-phosphate</name>
        <dbReference type="ChEBI" id="CHEBI:47942"/>
    </cofactor>
</comment>
<feature type="domain" description="Ketosynthase family 3 (KS3)" evidence="8">
    <location>
        <begin position="705"/>
        <end position="1129"/>
    </location>
</feature>
<dbReference type="Gene3D" id="3.40.50.12780">
    <property type="entry name" value="N-terminal domain of ligase-like"/>
    <property type="match status" value="2"/>
</dbReference>
<dbReference type="SUPFAM" id="SSF47336">
    <property type="entry name" value="ACP-like"/>
    <property type="match status" value="3"/>
</dbReference>
<dbReference type="InterPro" id="IPR036736">
    <property type="entry name" value="ACP-like_sf"/>
</dbReference>
<dbReference type="PROSITE" id="PS00606">
    <property type="entry name" value="KS3_1"/>
    <property type="match status" value="1"/>
</dbReference>
<dbReference type="InterPro" id="IPR006162">
    <property type="entry name" value="Ppantetheine_attach_site"/>
</dbReference>
<dbReference type="SMART" id="SM00825">
    <property type="entry name" value="PKS_KS"/>
    <property type="match status" value="1"/>
</dbReference>
<dbReference type="Gene3D" id="3.30.559.30">
    <property type="entry name" value="Nonribosomal peptide synthetase, condensation domain"/>
    <property type="match status" value="2"/>
</dbReference>
<feature type="region of interest" description="Disordered" evidence="6">
    <location>
        <begin position="1"/>
        <end position="21"/>
    </location>
</feature>
<dbReference type="GO" id="GO:0005737">
    <property type="term" value="C:cytoplasm"/>
    <property type="evidence" value="ECO:0007669"/>
    <property type="project" value="TreeGrafter"/>
</dbReference>
<dbReference type="SMART" id="SM00827">
    <property type="entry name" value="PKS_AT"/>
    <property type="match status" value="1"/>
</dbReference>
<dbReference type="SUPFAM" id="SSF55048">
    <property type="entry name" value="Probable ACP-binding domain of malonyl-CoA ACP transacylase"/>
    <property type="match status" value="1"/>
</dbReference>
<dbReference type="Proteomes" id="UP000199343">
    <property type="component" value="Unassembled WGS sequence"/>
</dbReference>
<dbReference type="EMBL" id="FMIC01000002">
    <property type="protein sequence ID" value="SCL69305.1"/>
    <property type="molecule type" value="Genomic_DNA"/>
</dbReference>
<dbReference type="Gene3D" id="3.40.366.10">
    <property type="entry name" value="Malonyl-Coenzyme A Acyl Carrier Protein, domain 2"/>
    <property type="match status" value="1"/>
</dbReference>
<dbReference type="GO" id="GO:0031177">
    <property type="term" value="F:phosphopantetheine binding"/>
    <property type="evidence" value="ECO:0007669"/>
    <property type="project" value="InterPro"/>
</dbReference>
<feature type="compositionally biased region" description="Low complexity" evidence="6">
    <location>
        <begin position="1716"/>
        <end position="1729"/>
    </location>
</feature>
<dbReference type="Pfam" id="PF00668">
    <property type="entry name" value="Condensation"/>
    <property type="match status" value="2"/>
</dbReference>
<feature type="domain" description="Carrier" evidence="7">
    <location>
        <begin position="2739"/>
        <end position="2814"/>
    </location>
</feature>
<reference evidence="9 10" key="1">
    <citation type="submission" date="2016-06" db="EMBL/GenBank/DDBJ databases">
        <authorList>
            <person name="Kjaerup R.B."/>
            <person name="Dalgaard T.S."/>
            <person name="Juul-Madsen H.R."/>
        </authorList>
    </citation>
    <scope>NUCLEOTIDE SEQUENCE [LARGE SCALE GENOMIC DNA]</scope>
    <source>
        <strain evidence="9 10">DSM 43363</strain>
    </source>
</reference>
<evidence type="ECO:0000256" key="3">
    <source>
        <dbReference type="ARBA" id="ARBA00022553"/>
    </source>
</evidence>
<dbReference type="PROSITE" id="PS52004">
    <property type="entry name" value="KS3_2"/>
    <property type="match status" value="1"/>
</dbReference>
<dbReference type="InterPro" id="IPR016036">
    <property type="entry name" value="Malonyl_transacylase_ACP-bd"/>
</dbReference>
<feature type="domain" description="Carrier" evidence="7">
    <location>
        <begin position="1619"/>
        <end position="1694"/>
    </location>
</feature>
<feature type="compositionally biased region" description="Gly residues" evidence="6">
    <location>
        <begin position="171"/>
        <end position="191"/>
    </location>
</feature>
<dbReference type="SUPFAM" id="SSF52777">
    <property type="entry name" value="CoA-dependent acyltransferases"/>
    <property type="match status" value="4"/>
</dbReference>
<dbReference type="GO" id="GO:0044550">
    <property type="term" value="P:secondary metabolite biosynthetic process"/>
    <property type="evidence" value="ECO:0007669"/>
    <property type="project" value="TreeGrafter"/>
</dbReference>
<feature type="region of interest" description="Disordered" evidence="6">
    <location>
        <begin position="165"/>
        <end position="203"/>
    </location>
</feature>
<accession>A0A1C6VSM8</accession>
<dbReference type="InterPro" id="IPR023213">
    <property type="entry name" value="CAT-like_dom_sf"/>
</dbReference>
<evidence type="ECO:0000259" key="8">
    <source>
        <dbReference type="PROSITE" id="PS52004"/>
    </source>
</evidence>
<dbReference type="InterPro" id="IPR014043">
    <property type="entry name" value="Acyl_transferase_dom"/>
</dbReference>
<feature type="region of interest" description="Disordered" evidence="6">
    <location>
        <begin position="1690"/>
        <end position="1739"/>
    </location>
</feature>
<dbReference type="NCBIfam" id="TIGR01733">
    <property type="entry name" value="AA-adenyl-dom"/>
    <property type="match status" value="1"/>
</dbReference>
<dbReference type="InterPro" id="IPR016039">
    <property type="entry name" value="Thiolase-like"/>
</dbReference>
<dbReference type="InterPro" id="IPR014031">
    <property type="entry name" value="Ketoacyl_synth_C"/>
</dbReference>
<protein>
    <submittedName>
        <fullName evidence="9">Amino acid adenylation domain-containing protein</fullName>
    </submittedName>
</protein>
<dbReference type="SUPFAM" id="SSF53901">
    <property type="entry name" value="Thiolase-like"/>
    <property type="match status" value="1"/>
</dbReference>
<dbReference type="InterPro" id="IPR000873">
    <property type="entry name" value="AMP-dep_synth/lig_dom"/>
</dbReference>
<proteinExistence type="inferred from homology"/>
<dbReference type="GO" id="GO:0006633">
    <property type="term" value="P:fatty acid biosynthetic process"/>
    <property type="evidence" value="ECO:0007669"/>
    <property type="project" value="InterPro"/>
</dbReference>
<dbReference type="GO" id="GO:0004315">
    <property type="term" value="F:3-oxoacyl-[acyl-carrier-protein] synthase activity"/>
    <property type="evidence" value="ECO:0007669"/>
    <property type="project" value="InterPro"/>
</dbReference>
<dbReference type="CDD" id="cd05930">
    <property type="entry name" value="A_NRPS"/>
    <property type="match status" value="1"/>
</dbReference>
<dbReference type="Gene3D" id="1.10.1200.10">
    <property type="entry name" value="ACP-like"/>
    <property type="match status" value="2"/>
</dbReference>
<feature type="domain" description="Carrier" evidence="7">
    <location>
        <begin position="615"/>
        <end position="690"/>
    </location>
</feature>
<dbReference type="InterPro" id="IPR016035">
    <property type="entry name" value="Acyl_Trfase/lysoPLipase"/>
</dbReference>
<dbReference type="PROSITE" id="PS00455">
    <property type="entry name" value="AMP_BINDING"/>
    <property type="match status" value="1"/>
</dbReference>
<sequence>MTPPYPAGRRPAISHGRDLPADPDHPWSLGEALRRAAVRFPHAGIHVVAADGRTQFLDYPALLARARTVRAGLAARGLAHGSYAILRISSGAEFWPAFWGCALAGVVPLTTAAPRSYELDDPALAALLHAWRALDAPLVVAGTDDVDGLRHLPLGGQVVAVNDLAEPDAEGGPGDGGKPADGVEPGDGGSRPGRHADGGAPDELAGLAPETVALLQLSSGSTGTPKIIPLTHRGLCEYAVGAREMLDIRTGDVLLNWLPLDHSAGLLLYHVGGVFLGVSSVHVAPERVLADPLRWLELVRHHRVTHTWAPNFGLRLVADAVAREPERRWDLAAVRCVLSGGEQCLPETFQAFVDATGIPASAMTPAWGMAETTTAITFAPGGLPACLHRVRTASLTGDLEFVDDSDPDGCVEFISVGRPAPGATLRIVDGDDGLLPEGRIGRLQVRSARITPGYLGGPEADRAVFGDGGWLDTGDLAFMWEGRIAITGREKDIIVLNGHNQPCHDIEQVAGAVDGVAAGLVAACGVPDPRTGSECLVVFYVPAPEPDQPPHRVARAVTTAVSRRWQVAPTHVVAVPADQFPRTSGGKIQRRVLRDRFVAGELDPSAARTPTDRAPTGRPAVRTAVLDAVAEHLDGPVDPTRPFHELGVGSIGLIQIRARLEQFLGRPIPQPALFAHPTVEALTRHLTGSTADPTDRPTGPSADRDRRIAVIGMAARFPGAVTVDAYWANLLAGVESIRFFDRDELVAAGVPRETVEAPEFVAASGVLDDIAGFDAGFFGISPREAELLDPQHRLFLEVCQHALEDAGYAGEHDGEQVGLFAGSGMNLYSHHTYLRNNLTDAAGSADPAAVMGSALGNQPDFLATRVAYRLGLTGPAINVQTACSTSLVAVHLAVRALLDGDADVAIAGAAAVHVPQVTGYRHTPGSILSANGRCRPFDADADGTVGGNGVAAVVLKPLARALADGDPVHAVILGSAVNNDGAGKVGFTAPGVAGQVDVVRRALRNAAVPAASIGFVEAHGTGTALGDPVEHHALAEAYATARPLLGSVKANIGHLDSCAGMAGLIRAVLSVRTGRIPPQINFTRPAADLDGSPFTITTSAVDWPGATPRRAAVSALGVGGTNTHLIVEQPPARAVPAAGAGPEGGKPALLPLSAADPAALADLAVRYRDHLRRHPDLRLPDLVLTTGRGRRQLRHRLVALGGSSTALASALDRYAAGLPAADVLVGDAATAGPGPIALAFPGQGDLRTVVFDLADRFPVVRDVLDRAGAAYRLAFDDDLLARLRDRPDASAAPTDVAQPALVVTGVALAELWRSWGVTPDYVLGHSVGEYAALITAGALSLDDAVRLTAHRGRLMRDRVAPGAMVAVLAGRPVVDDLIAGSGLELAAVNGPGQHVVAGPADEIDALITRAGRHRVPIRRLPVSRAFHSAAVEPMLAEFRALVGEVDLRAIRVPFVSTLDGRVREPGWRPDADYLCRQARATVDHHAAVRTLATRGCRTIVEAGADGVLTGIAGTAAERIAPVGAAHEAFLNAEPGATWVPSQRRDLGPADGLWRALAELHCAGVPVDWAAVAGDGAHRVPLPTYPFQHRTYWIDPPVGTGAGPAGGVRPVPATTGTGATHVLDRIRALAASKLGLTVAEVDPDETFFGLGADSLLLITVSREIEKAFGVRVPVRELFAALDTPRRLAEAVSTSAPSVDAPAPASPGRAEPAAARSPWPAEPAAPQQPVARSLAAEPAVRPDTVPRELAEIIHRQLDLMGQQLALLRAATAPAAGPATEPASRVVPPAATGAAEQPTPDEIAPLSPGQRRLWLIEQLHPGTPAYTDAVAVRLRGALDVPALRGALHDVVDRHAPLRTVYREVDGEPCQVVRARTPVRLPVRDHAGQDEDDMVREVLAAESRRVFDLGAGPVFAFTLLRFSATHHVLVMTFHHLSTDGGSYTVLTREVSACYRARLAGTPAHLPPLPTTYPELSRARHEQHQDAGEKALRYWLTRLDPPPPTLSLPSDLTRPALPAATGRSVFDEIPADLTARLQQLSRARRVTPFTTLLSAFGVVLFQYSGQPDLIVGTGSTGRDEATQDLIGFFVDTLPLRLDLSGDPTFGELLARVQSIAADGYDHADVPFDALVRALAPDREAGRHPLFDVAIEYETGGAFAFDLPGVTAEPLRVGLDKAPVDLMVHLTHGDTVTCHVEYRTEVFDPVTVRRILDRLHRVLDEVTRDPHVPLSRLVDEPTVRCGASVPPSNDRLHELFTRQSARTPQAVAVVAGETRWTYRDLHDRADATARRIRAAGIGADDIVAVCLPRRPELIAAQLGVLMAGAAFLPLDPELPPARVAALLADSGARLLVATAGVDHPTGVPRLLVEEPTPAHLPAPAAAPAPEHLAWCVHTSGSTGAPKAVAVPHRAAVDTVTWHARALALTGADAVAHGLGLGFDANLAEIYPALAAGATIHLVPSQAWSDPARLRDWWARSGITVAFLPTPLAELVFALPTPPAGTLRALVVGGSQLRRRPPAGFPARVLNAYGPTENTIVTTAGPVTPDGTGPIDIGEPVDNRRVYLLDPRGRPVPPGAAGELHVGGGGLARGYLGRPADTSAVFVPDPYSPTPGAVMYRTGDRVRLRGDGTLEFLGRLDDQVKIAGHRVEPGEAGTVLALLPGVRQATVVARHDRGDDPYLAAYVVPETDTESPADRATRLTGALVELLPAYLVPRAWVTLDALPTTDTGKIDTARLPAPAVDTTGPQARTENERLLHDAWCAELGVPRLPLDVPFFASGGHSLAAVRLANRLTDLLGSEVGVHRILRAPGIRAMAASLAADLGLPDEVPHQPEEPADGDGPAVEDRAPATYQQETMWHRQRVAPNPAAVHMSVRVALTGRLDVPALRAALDGVVARHEALRTRVVERDGAVVQEVLAHRTLPLPVDLLDAADVDAAEVEAWCVATGREPFPADGPWLHARLAPLAGDRWVLIMIVHHLCGDGWSMAQLLREIEEGYRAALAGRTPVLEVAAIRYADHARRQRGTKVPEAVLRYWRDHLAGAPRSVPLPTDRPRPATISGRGAEYAFDVPAAVTGRLHRLADELGTGLFPILASGYALLAARLTGVRDIVLACPYAHRDSRDTENVVGLFTSPMLLRPSLDAPCFADLVNRTHTAFLDAIRHQPAPLPAVYAAVDPGWRPGMTPPVASTLFAWNPRIPSLRLPDVTAEVADQGLACARRDYTTVITPVGDGLRGVVEYSTDLFDEATVAAWCADFVALLATAAANPHATQDAAAQRT</sequence>
<dbReference type="InterPro" id="IPR029058">
    <property type="entry name" value="AB_hydrolase_fold"/>
</dbReference>
<gene>
    <name evidence="9" type="ORF">GA0070608_3971</name>
</gene>
<dbReference type="SMART" id="SM00823">
    <property type="entry name" value="PKS_PP"/>
    <property type="match status" value="3"/>
</dbReference>
<dbReference type="Gene3D" id="3.30.70.3290">
    <property type="match status" value="1"/>
</dbReference>
<dbReference type="Pfam" id="PF13193">
    <property type="entry name" value="AMP-binding_C"/>
    <property type="match status" value="1"/>
</dbReference>
<dbReference type="Gene3D" id="3.40.47.10">
    <property type="match status" value="1"/>
</dbReference>
<comment type="similarity">
    <text evidence="5">In the C-terminal section; belongs to the NRP synthetase family.</text>
</comment>
<dbReference type="PANTHER" id="PTHR45527">
    <property type="entry name" value="NONRIBOSOMAL PEPTIDE SYNTHETASE"/>
    <property type="match status" value="1"/>
</dbReference>
<dbReference type="InterPro" id="IPR045851">
    <property type="entry name" value="AMP-bd_C_sf"/>
</dbReference>
<feature type="region of interest" description="Disordered" evidence="6">
    <location>
        <begin position="2816"/>
        <end position="2837"/>
    </location>
</feature>
<dbReference type="Gene3D" id="3.30.559.10">
    <property type="entry name" value="Chloramphenicol acetyltransferase-like domain"/>
    <property type="match status" value="2"/>
</dbReference>
<keyword evidence="4" id="KW-0808">Transferase</keyword>
<evidence type="ECO:0000256" key="6">
    <source>
        <dbReference type="SAM" id="MobiDB-lite"/>
    </source>
</evidence>
<feature type="region of interest" description="Disordered" evidence="6">
    <location>
        <begin position="1773"/>
        <end position="1803"/>
    </location>
</feature>
<dbReference type="Gene3D" id="3.40.50.1820">
    <property type="entry name" value="alpha/beta hydrolase"/>
    <property type="match status" value="1"/>
</dbReference>
<dbReference type="GO" id="GO:0043041">
    <property type="term" value="P:amino acid activation for nonribosomal peptide biosynthetic process"/>
    <property type="evidence" value="ECO:0007669"/>
    <property type="project" value="TreeGrafter"/>
</dbReference>
<dbReference type="InterPro" id="IPR009081">
    <property type="entry name" value="PP-bd_ACP"/>
</dbReference>
<dbReference type="InterPro" id="IPR020845">
    <property type="entry name" value="AMP-binding_CS"/>
</dbReference>
<evidence type="ECO:0000256" key="4">
    <source>
        <dbReference type="ARBA" id="ARBA00022679"/>
    </source>
</evidence>